<geneLocation type="plasmid" evidence="4">
    <name>penh92</name>
</geneLocation>
<dbReference type="OrthoDB" id="8678477at2"/>
<gene>
    <name evidence="3" type="ORF">BJN34_35295</name>
</gene>
<dbReference type="SUPFAM" id="SSF53850">
    <property type="entry name" value="Periplasmic binding protein-like II"/>
    <property type="match status" value="1"/>
</dbReference>
<dbReference type="AlphaFoldDB" id="A0A1U9V3C5"/>
<protein>
    <submittedName>
        <fullName evidence="3">ABC transporter substrate-binding protein</fullName>
    </submittedName>
</protein>
<dbReference type="InterPro" id="IPR042100">
    <property type="entry name" value="Bug_dom1"/>
</dbReference>
<dbReference type="Gene3D" id="3.40.190.10">
    <property type="entry name" value="Periplasmic binding protein-like II"/>
    <property type="match status" value="1"/>
</dbReference>
<keyword evidence="3" id="KW-0614">Plasmid</keyword>
<dbReference type="PANTHER" id="PTHR42928">
    <property type="entry name" value="TRICARBOXYLATE-BINDING PROTEIN"/>
    <property type="match status" value="1"/>
</dbReference>
<evidence type="ECO:0000256" key="1">
    <source>
        <dbReference type="ARBA" id="ARBA00006987"/>
    </source>
</evidence>
<comment type="similarity">
    <text evidence="1">Belongs to the UPF0065 (bug) family.</text>
</comment>
<dbReference type="InterPro" id="IPR005064">
    <property type="entry name" value="BUG"/>
</dbReference>
<evidence type="ECO:0000256" key="2">
    <source>
        <dbReference type="SAM" id="SignalP"/>
    </source>
</evidence>
<organism evidence="3 4">
    <name type="scientific">Cupriavidus necator</name>
    <name type="common">Alcaligenes eutrophus</name>
    <name type="synonym">Ralstonia eutropha</name>
    <dbReference type="NCBI Taxonomy" id="106590"/>
    <lineage>
        <taxon>Bacteria</taxon>
        <taxon>Pseudomonadati</taxon>
        <taxon>Pseudomonadota</taxon>
        <taxon>Betaproteobacteria</taxon>
        <taxon>Burkholderiales</taxon>
        <taxon>Burkholderiaceae</taxon>
        <taxon>Cupriavidus</taxon>
    </lineage>
</organism>
<name>A0A1U9V3C5_CUPNE</name>
<dbReference type="Gene3D" id="3.40.190.150">
    <property type="entry name" value="Bordetella uptake gene, domain 1"/>
    <property type="match status" value="1"/>
</dbReference>
<dbReference type="CDD" id="cd07012">
    <property type="entry name" value="PBP2_Bug_TTT"/>
    <property type="match status" value="1"/>
</dbReference>
<dbReference type="RefSeq" id="WP_078201572.1">
    <property type="nucleotide sequence ID" value="NZ_CP017759.1"/>
</dbReference>
<evidence type="ECO:0000313" key="3">
    <source>
        <dbReference type="EMBL" id="AQV99147.1"/>
    </source>
</evidence>
<accession>A0A1U9V3C5</accession>
<reference evidence="4" key="1">
    <citation type="submission" date="2017-02" db="EMBL/GenBank/DDBJ databases">
        <title>Complete genome sequence of Cupriavidus necator strain NH9, a 3-chlorobenzoate degrader.</title>
        <authorList>
            <person name="Moriuchi R."/>
            <person name="Dohra H."/>
            <person name="Ogawa N."/>
        </authorList>
    </citation>
    <scope>NUCLEOTIDE SEQUENCE [LARGE SCALE GENOMIC DNA]</scope>
    <source>
        <strain evidence="4">NH9</strain>
        <plasmid evidence="4">penh92</plasmid>
    </source>
</reference>
<dbReference type="Proteomes" id="UP000189627">
    <property type="component" value="Plasmid pENH92"/>
</dbReference>
<dbReference type="KEGG" id="cuh:BJN34_35295"/>
<dbReference type="Pfam" id="PF03401">
    <property type="entry name" value="TctC"/>
    <property type="match status" value="1"/>
</dbReference>
<keyword evidence="2" id="KW-0732">Signal</keyword>
<sequence length="322" mass="33976">MIPSLSAGRVLAIALSVSAVDAQAAYPDRPIRIVVALAPGGALDATVRVVAQALGEELKQSVIVENKPGGGSLLGYRYVKGARPDGYTLLAASSTLVMLPWIRKEPGYDPLKDFEPVSPMVRMPFVLVASPATRYRNLADVLARARSDPSAVSYASAGIGTTTHLAAAKLFKESDVTAMHVPYNGNGAAMTDVLGGRVQLLFEQYGVAQPHLAAGKLVALGVTTKTRSPAAANIPTLAEQGVTNFDYAAWNGIFAPAGTPRAIIDQLNMAMHKALSKPEVVQRIRSSGDEPMPSTTQEFRNFVTGESASLGKLIQDLGIPKE</sequence>
<dbReference type="PANTHER" id="PTHR42928:SF5">
    <property type="entry name" value="BLR1237 PROTEIN"/>
    <property type="match status" value="1"/>
</dbReference>
<evidence type="ECO:0000313" key="4">
    <source>
        <dbReference type="Proteomes" id="UP000189627"/>
    </source>
</evidence>
<dbReference type="EMBL" id="CP017759">
    <property type="protein sequence ID" value="AQV99147.1"/>
    <property type="molecule type" value="Genomic_DNA"/>
</dbReference>
<feature type="chain" id="PRO_5012391859" evidence="2">
    <location>
        <begin position="25"/>
        <end position="322"/>
    </location>
</feature>
<proteinExistence type="inferred from homology"/>
<feature type="signal peptide" evidence="2">
    <location>
        <begin position="1"/>
        <end position="24"/>
    </location>
</feature>
<dbReference type="PIRSF" id="PIRSF017082">
    <property type="entry name" value="YflP"/>
    <property type="match status" value="1"/>
</dbReference>